<feature type="region of interest" description="Disordered" evidence="1">
    <location>
        <begin position="119"/>
        <end position="232"/>
    </location>
</feature>
<keyword evidence="4" id="KW-1185">Reference proteome</keyword>
<feature type="compositionally biased region" description="Polar residues" evidence="1">
    <location>
        <begin position="146"/>
        <end position="156"/>
    </location>
</feature>
<reference evidence="3" key="1">
    <citation type="submission" date="2015-10" db="EMBL/GenBank/DDBJ databases">
        <authorList>
            <person name="Regsiter A."/>
            <person name="william w."/>
        </authorList>
    </citation>
    <scope>NUCLEOTIDE SEQUENCE</scope>
    <source>
        <strain evidence="3">Montdore</strain>
    </source>
</reference>
<dbReference type="PANTHER" id="PTHR28187">
    <property type="entry name" value="PROTEIN RCR1-RELATED"/>
    <property type="match status" value="1"/>
</dbReference>
<feature type="compositionally biased region" description="Polar residues" evidence="1">
    <location>
        <begin position="198"/>
        <end position="216"/>
    </location>
</feature>
<dbReference type="EMBL" id="LN891132">
    <property type="protein sequence ID" value="CUS08435.1"/>
    <property type="molecule type" value="Genomic_DNA"/>
</dbReference>
<sequence length="232" mass="25679">MSEGVMDNIERGFSRLVRRDYYDRCYYTGECYSSWDTWGRWVALAVIILFFFLVVGCCGYFPVSFLVYCLSPSPTTNPDHRLITSRRRRRAGLQPVYGTAWMAPPKYSPHDVHHFQTYPPQHYPPQHQGPYTQYYAPTTPAPAYSPGQQGQNSGTPGLSGGNYHAAGAEDTRGQQGQYHPPTAAPLRSPEPVPHSPVTGHQTGETLAHSTGSNNPYHSPPSGMPQAHVGGKV</sequence>
<protein>
    <submittedName>
        <fullName evidence="3">Uncharacterized protein</fullName>
    </submittedName>
</protein>
<organism evidence="3 4">
    <name type="scientific">Tuber aestivum</name>
    <name type="common">summer truffle</name>
    <dbReference type="NCBI Taxonomy" id="59557"/>
    <lineage>
        <taxon>Eukaryota</taxon>
        <taxon>Fungi</taxon>
        <taxon>Dikarya</taxon>
        <taxon>Ascomycota</taxon>
        <taxon>Pezizomycotina</taxon>
        <taxon>Pezizomycetes</taxon>
        <taxon>Pezizales</taxon>
        <taxon>Tuberaceae</taxon>
        <taxon>Tuber</taxon>
    </lineage>
</organism>
<feature type="compositionally biased region" description="Low complexity" evidence="1">
    <location>
        <begin position="119"/>
        <end position="144"/>
    </location>
</feature>
<feature type="transmembrane region" description="Helical" evidence="2">
    <location>
        <begin position="42"/>
        <end position="71"/>
    </location>
</feature>
<accession>A0A292PP25</accession>
<keyword evidence="2" id="KW-0472">Membrane</keyword>
<proteinExistence type="predicted"/>
<dbReference type="AlphaFoldDB" id="A0A292PP25"/>
<dbReference type="PANTHER" id="PTHR28187:SF1">
    <property type="entry name" value="PROTEIN RCR1-RELATED"/>
    <property type="match status" value="1"/>
</dbReference>
<evidence type="ECO:0000313" key="4">
    <source>
        <dbReference type="Proteomes" id="UP001412239"/>
    </source>
</evidence>
<evidence type="ECO:0000256" key="2">
    <source>
        <dbReference type="SAM" id="Phobius"/>
    </source>
</evidence>
<name>A0A292PP25_9PEZI</name>
<evidence type="ECO:0000256" key="1">
    <source>
        <dbReference type="SAM" id="MobiDB-lite"/>
    </source>
</evidence>
<dbReference type="GO" id="GO:0016192">
    <property type="term" value="P:vesicle-mediated transport"/>
    <property type="evidence" value="ECO:0007669"/>
    <property type="project" value="TreeGrafter"/>
</dbReference>
<dbReference type="Proteomes" id="UP001412239">
    <property type="component" value="Unassembled WGS sequence"/>
</dbReference>
<gene>
    <name evidence="3" type="ORF">GSTUAT00007477001</name>
</gene>
<evidence type="ECO:0000313" key="3">
    <source>
        <dbReference type="EMBL" id="CUS08435.1"/>
    </source>
</evidence>
<dbReference type="InterPro" id="IPR020999">
    <property type="entry name" value="Chitin_synth_reg_RCR"/>
</dbReference>
<keyword evidence="2" id="KW-1133">Transmembrane helix</keyword>
<keyword evidence="2" id="KW-0812">Transmembrane</keyword>